<keyword evidence="2" id="KW-1185">Reference proteome</keyword>
<dbReference type="Pfam" id="PF14117">
    <property type="entry name" value="DUF4287"/>
    <property type="match status" value="1"/>
</dbReference>
<protein>
    <submittedName>
        <fullName evidence="1">DUF4287 domain-containing protein</fullName>
    </submittedName>
</protein>
<organism evidence="1 2">
    <name type="scientific">Sphingomonas natans</name>
    <dbReference type="NCBI Taxonomy" id="3063330"/>
    <lineage>
        <taxon>Bacteria</taxon>
        <taxon>Pseudomonadati</taxon>
        <taxon>Pseudomonadota</taxon>
        <taxon>Alphaproteobacteria</taxon>
        <taxon>Sphingomonadales</taxon>
        <taxon>Sphingomonadaceae</taxon>
        <taxon>Sphingomonas</taxon>
    </lineage>
</organism>
<dbReference type="RefSeq" id="WP_303541293.1">
    <property type="nucleotide sequence ID" value="NZ_JAUOTP010000003.1"/>
</dbReference>
<proteinExistence type="predicted"/>
<evidence type="ECO:0000313" key="2">
    <source>
        <dbReference type="Proteomes" id="UP001169764"/>
    </source>
</evidence>
<name>A0ABT8Y7G6_9SPHN</name>
<comment type="caution">
    <text evidence="1">The sequence shown here is derived from an EMBL/GenBank/DDBJ whole genome shotgun (WGS) entry which is preliminary data.</text>
</comment>
<dbReference type="InterPro" id="IPR025629">
    <property type="entry name" value="DUF4287"/>
</dbReference>
<dbReference type="Proteomes" id="UP001169764">
    <property type="component" value="Unassembled WGS sequence"/>
</dbReference>
<accession>A0ABT8Y7G6</accession>
<sequence>MNGCPKLESNQRAAYDRVWVSAIELHSDCTPPRVGRKCGALAGLEFGVVADDVGKGSASYFPSIEKKYGKPIAEWQELVRQNLPAKPMELVSMLKSDHGMGHGHAKAVVSHALADRS</sequence>
<reference evidence="1" key="1">
    <citation type="submission" date="2023-07" db="EMBL/GenBank/DDBJ databases">
        <authorList>
            <person name="Kim M."/>
        </authorList>
    </citation>
    <scope>NUCLEOTIDE SEQUENCE</scope>
    <source>
        <strain evidence="1">BIUV-7</strain>
    </source>
</reference>
<evidence type="ECO:0000313" key="1">
    <source>
        <dbReference type="EMBL" id="MDO6414244.1"/>
    </source>
</evidence>
<gene>
    <name evidence="1" type="ORF">Q4F19_07605</name>
</gene>
<dbReference type="EMBL" id="JAUOTP010000003">
    <property type="protein sequence ID" value="MDO6414244.1"/>
    <property type="molecule type" value="Genomic_DNA"/>
</dbReference>